<reference evidence="1" key="1">
    <citation type="journal article" date="2020" name="Nature">
        <title>Giant virus diversity and host interactions through global metagenomics.</title>
        <authorList>
            <person name="Schulz F."/>
            <person name="Roux S."/>
            <person name="Paez-Espino D."/>
            <person name="Jungbluth S."/>
            <person name="Walsh D.A."/>
            <person name="Denef V.J."/>
            <person name="McMahon K.D."/>
            <person name="Konstantinidis K.T."/>
            <person name="Eloe-Fadrosh E.A."/>
            <person name="Kyrpides N.C."/>
            <person name="Woyke T."/>
        </authorList>
    </citation>
    <scope>NUCLEOTIDE SEQUENCE</scope>
    <source>
        <strain evidence="1">GVMAG-M-3300023179-138</strain>
    </source>
</reference>
<evidence type="ECO:0000313" key="1">
    <source>
        <dbReference type="EMBL" id="QHT24151.1"/>
    </source>
</evidence>
<protein>
    <submittedName>
        <fullName evidence="1">Uncharacterized protein</fullName>
    </submittedName>
</protein>
<name>A0A6C0E687_9ZZZZ</name>
<dbReference type="AlphaFoldDB" id="A0A6C0E687"/>
<sequence>MYAIGKFRNTYPNEVGTLPIINQYVEPIDDMYTKHAHAFTCLFDGAAIGQFIGGVDPRNIPGDTRGFINETTVIKCDKLCIEWNDKRPYLNGAPLVNLHIHSKDLNIWTSVECYTPGLI</sequence>
<organism evidence="1">
    <name type="scientific">viral metagenome</name>
    <dbReference type="NCBI Taxonomy" id="1070528"/>
    <lineage>
        <taxon>unclassified sequences</taxon>
        <taxon>metagenomes</taxon>
        <taxon>organismal metagenomes</taxon>
    </lineage>
</organism>
<accession>A0A6C0E687</accession>
<dbReference type="EMBL" id="MN739743">
    <property type="protein sequence ID" value="QHT24151.1"/>
    <property type="molecule type" value="Genomic_DNA"/>
</dbReference>
<proteinExistence type="predicted"/>